<comment type="caution">
    <text evidence="1">The sequence shown here is derived from an EMBL/GenBank/DDBJ whole genome shotgun (WGS) entry which is preliminary data.</text>
</comment>
<reference evidence="1 2" key="1">
    <citation type="submission" date="2011-02" db="EMBL/GenBank/DDBJ databases">
        <authorList>
            <person name="Weinstock G."/>
            <person name="Sodergren E."/>
            <person name="Clifton S."/>
            <person name="Fulton L."/>
            <person name="Fulton B."/>
            <person name="Courtney L."/>
            <person name="Fronick C."/>
            <person name="Harrison M."/>
            <person name="Strong C."/>
            <person name="Farmer C."/>
            <person name="Delahaunty K."/>
            <person name="Markovic C."/>
            <person name="Hall O."/>
            <person name="Minx P."/>
            <person name="Tomlinson C."/>
            <person name="Mitreva M."/>
            <person name="Hou S."/>
            <person name="Chen J."/>
            <person name="Wollam A."/>
            <person name="Pepin K.H."/>
            <person name="Johnson M."/>
            <person name="Bhonagiri V."/>
            <person name="Zhang X."/>
            <person name="Suruliraj S."/>
            <person name="Warren W."/>
            <person name="Chinwalla A."/>
            <person name="Mardis E.R."/>
            <person name="Wilson R.K."/>
        </authorList>
    </citation>
    <scope>NUCLEOTIDE SEQUENCE [LARGE SCALE GENOMIC DNA]</scope>
    <source>
        <strain evidence="1 2">YIT 11859</strain>
    </source>
</reference>
<gene>
    <name evidence="1" type="ORF">HMPREF9439_01726</name>
</gene>
<dbReference type="Proteomes" id="UP000005156">
    <property type="component" value="Unassembled WGS sequence"/>
</dbReference>
<dbReference type="InterPro" id="IPR025534">
    <property type="entry name" value="DUF4420"/>
</dbReference>
<organism evidence="1 2">
    <name type="scientific">Parasutterella excrementihominis YIT 11859</name>
    <dbReference type="NCBI Taxonomy" id="762966"/>
    <lineage>
        <taxon>Bacteria</taxon>
        <taxon>Pseudomonadati</taxon>
        <taxon>Pseudomonadota</taxon>
        <taxon>Betaproteobacteria</taxon>
        <taxon>Burkholderiales</taxon>
        <taxon>Sutterellaceae</taxon>
        <taxon>Parasutterella</taxon>
    </lineage>
</organism>
<evidence type="ECO:0000313" key="2">
    <source>
        <dbReference type="Proteomes" id="UP000005156"/>
    </source>
</evidence>
<sequence>MTDQIYNASLIEALWEKIVLDGYVLMEGGRHPTKLIRLKDDIVGLAFQFPKNVRLGEISSLGFSVELKDEGDSKELTILKNPGSDQSIFSSLAANLLGLSFDTKEENAGNRFKSLISRIKAWQKFMAIRGRKLDQKAQMGIFGELTVLEFLLSNGQRSTGFTDFWTGPLRDSHDFKLSDSEYLEVKTSLKDNPFEITVDSLLQFDHGPEEHLFLAAVLCSNQEDGVNISDLGDRIKSRLSNKLDVIEFESLLMSAGLGQIEKKEELYKFVCKGMSFYDVSKLPRITPSSIHGILSAKYKITLTTENGEFWTPPLSKEEYLLLLRERELNGIN</sequence>
<protein>
    <submittedName>
        <fullName evidence="1">Conserved domain protein</fullName>
    </submittedName>
</protein>
<dbReference type="AlphaFoldDB" id="F3QLA8"/>
<evidence type="ECO:0000313" key="1">
    <source>
        <dbReference type="EMBL" id="EGG53420.1"/>
    </source>
</evidence>
<dbReference type="Pfam" id="PF14390">
    <property type="entry name" value="DUF4420"/>
    <property type="match status" value="1"/>
</dbReference>
<dbReference type="OrthoDB" id="2808696at2"/>
<dbReference type="GeneID" id="43349095"/>
<keyword evidence="2" id="KW-1185">Reference proteome</keyword>
<dbReference type="EMBL" id="AFBP01000056">
    <property type="protein sequence ID" value="EGG53420.1"/>
    <property type="molecule type" value="Genomic_DNA"/>
</dbReference>
<proteinExistence type="predicted"/>
<name>F3QLA8_9BURK</name>
<dbReference type="HOGENOM" id="CLU_069764_0_1_4"/>
<accession>F3QLA8</accession>
<dbReference type="RefSeq" id="WP_008864458.1">
    <property type="nucleotide sequence ID" value="NZ_GL883727.1"/>
</dbReference>